<dbReference type="Proteomes" id="UP000626092">
    <property type="component" value="Unassembled WGS sequence"/>
</dbReference>
<dbReference type="AlphaFoldDB" id="A0A834GP53"/>
<keyword evidence="5 6" id="KW-0472">Membrane</keyword>
<evidence type="ECO:0000313" key="7">
    <source>
        <dbReference type="EMBL" id="KAF7136622.1"/>
    </source>
</evidence>
<proteinExistence type="inferred from homology"/>
<comment type="caution">
    <text evidence="7">The sequence shown here is derived from an EMBL/GenBank/DDBJ whole genome shotgun (WGS) entry which is preliminary data.</text>
</comment>
<reference evidence="7" key="1">
    <citation type="submission" date="2019-11" db="EMBL/GenBank/DDBJ databases">
        <authorList>
            <person name="Liu Y."/>
            <person name="Hou J."/>
            <person name="Li T.-Q."/>
            <person name="Guan C.-H."/>
            <person name="Wu X."/>
            <person name="Wu H.-Z."/>
            <person name="Ling F."/>
            <person name="Zhang R."/>
            <person name="Shi X.-G."/>
            <person name="Ren J.-P."/>
            <person name="Chen E.-F."/>
            <person name="Sun J.-M."/>
        </authorList>
    </citation>
    <scope>NUCLEOTIDE SEQUENCE</scope>
    <source>
        <strain evidence="7">Adult_tree_wgs_1</strain>
        <tissue evidence="7">Leaves</tissue>
    </source>
</reference>
<keyword evidence="4 6" id="KW-1133">Transmembrane helix</keyword>
<dbReference type="GO" id="GO:0005886">
    <property type="term" value="C:plasma membrane"/>
    <property type="evidence" value="ECO:0007669"/>
    <property type="project" value="TreeGrafter"/>
</dbReference>
<dbReference type="EMBL" id="WJXA01000008">
    <property type="protein sequence ID" value="KAF7136622.1"/>
    <property type="molecule type" value="Genomic_DNA"/>
</dbReference>
<organism evidence="7 8">
    <name type="scientific">Rhododendron simsii</name>
    <name type="common">Sims's rhododendron</name>
    <dbReference type="NCBI Taxonomy" id="118357"/>
    <lineage>
        <taxon>Eukaryota</taxon>
        <taxon>Viridiplantae</taxon>
        <taxon>Streptophyta</taxon>
        <taxon>Embryophyta</taxon>
        <taxon>Tracheophyta</taxon>
        <taxon>Spermatophyta</taxon>
        <taxon>Magnoliopsida</taxon>
        <taxon>eudicotyledons</taxon>
        <taxon>Gunneridae</taxon>
        <taxon>Pentapetalae</taxon>
        <taxon>asterids</taxon>
        <taxon>Ericales</taxon>
        <taxon>Ericaceae</taxon>
        <taxon>Ericoideae</taxon>
        <taxon>Rhodoreae</taxon>
        <taxon>Rhododendron</taxon>
    </lineage>
</organism>
<evidence type="ECO:0000256" key="1">
    <source>
        <dbReference type="ARBA" id="ARBA00004141"/>
    </source>
</evidence>
<evidence type="ECO:0000256" key="2">
    <source>
        <dbReference type="ARBA" id="ARBA00010125"/>
    </source>
</evidence>
<dbReference type="PANTHER" id="PTHR15876">
    <property type="entry name" value="TRANSMEMBRANE PROTEIN ADIPOCYTE-ASSOCIATED 1"/>
    <property type="match status" value="1"/>
</dbReference>
<sequence length="377" mass="42714">MTTTQRHQQQGLEITRSLSPTSISHSKIDLSLSSSECHGFWRDAALAVSAALFVLYLAFHAKKNLRKLSNGRNYVTIAYYTLLWLAALLNLAWCSLQAWQCSSGKEVAWNLLSLFTTAGTLCLEISLMAFLIQENHSTGFEMLARAFTLSGFIVGVDILVKAAVLRTCSILKELSQLLVAWLGMFWQLFRGNICIWIQGLFIDSEETTHKMKWGLWTVSKILLAAVYGFILFVHSSKWQDKLPSRPMFYNYVVAMFVTNAVALFACALAGIGLTFGPWYVYIRGISLVVQFDAFLLSLSLSSVSVYNLLRRYFSGDRSLPFVILVEFIVPHFNFLQLGIGHDLRDCDVMVLQEEDLRLDNAYYSEMKDAGFFDVDWE</sequence>
<accession>A0A834GP53</accession>
<dbReference type="OrthoDB" id="10027388at2759"/>
<comment type="subcellular location">
    <subcellularLocation>
        <location evidence="1">Membrane</location>
        <topology evidence="1">Multi-pass membrane protein</topology>
    </subcellularLocation>
</comment>
<name>A0A834GP53_RHOSS</name>
<evidence type="ECO:0000256" key="5">
    <source>
        <dbReference type="ARBA" id="ARBA00023136"/>
    </source>
</evidence>
<feature type="transmembrane region" description="Helical" evidence="6">
    <location>
        <begin position="287"/>
        <end position="309"/>
    </location>
</feature>
<feature type="transmembrane region" description="Helical" evidence="6">
    <location>
        <begin position="213"/>
        <end position="236"/>
    </location>
</feature>
<evidence type="ECO:0000256" key="3">
    <source>
        <dbReference type="ARBA" id="ARBA00022692"/>
    </source>
</evidence>
<keyword evidence="8" id="KW-1185">Reference proteome</keyword>
<keyword evidence="3 6" id="KW-0812">Transmembrane</keyword>
<feature type="transmembrane region" description="Helical" evidence="6">
    <location>
        <begin position="248"/>
        <end position="275"/>
    </location>
</feature>
<feature type="transmembrane region" description="Helical" evidence="6">
    <location>
        <begin position="177"/>
        <end position="201"/>
    </location>
</feature>
<evidence type="ECO:0000256" key="6">
    <source>
        <dbReference type="SAM" id="Phobius"/>
    </source>
</evidence>
<feature type="transmembrane region" description="Helical" evidence="6">
    <location>
        <begin position="111"/>
        <end position="132"/>
    </location>
</feature>
<evidence type="ECO:0008006" key="9">
    <source>
        <dbReference type="Google" id="ProtNLM"/>
    </source>
</evidence>
<evidence type="ECO:0000256" key="4">
    <source>
        <dbReference type="ARBA" id="ARBA00022989"/>
    </source>
</evidence>
<dbReference type="PANTHER" id="PTHR15876:SF8">
    <property type="entry name" value="TRANSMEMBRANE PROTEIN ADIPOCYTE-ASSOCIATED 1"/>
    <property type="match status" value="1"/>
</dbReference>
<gene>
    <name evidence="7" type="ORF">RHSIM_Rhsim08G0146800</name>
</gene>
<feature type="transmembrane region" description="Helical" evidence="6">
    <location>
        <begin position="40"/>
        <end position="59"/>
    </location>
</feature>
<dbReference type="Pfam" id="PF10160">
    <property type="entry name" value="Tmemb_40"/>
    <property type="match status" value="1"/>
</dbReference>
<evidence type="ECO:0000313" key="8">
    <source>
        <dbReference type="Proteomes" id="UP000626092"/>
    </source>
</evidence>
<comment type="similarity">
    <text evidence="2">Belongs to the UPF0359 family.</text>
</comment>
<feature type="transmembrane region" description="Helical" evidence="6">
    <location>
        <begin position="79"/>
        <end position="99"/>
    </location>
</feature>
<dbReference type="GO" id="GO:0004930">
    <property type="term" value="F:G protein-coupled receptor activity"/>
    <property type="evidence" value="ECO:0007669"/>
    <property type="project" value="TreeGrafter"/>
</dbReference>
<dbReference type="InterPro" id="IPR018781">
    <property type="entry name" value="TPRA1/CAND2/CAND8"/>
</dbReference>
<feature type="transmembrane region" description="Helical" evidence="6">
    <location>
        <begin position="144"/>
        <end position="165"/>
    </location>
</feature>
<protein>
    <recommendedName>
        <fullName evidence="9">Transmembrane protein</fullName>
    </recommendedName>
</protein>